<dbReference type="GO" id="GO:0005634">
    <property type="term" value="C:nucleus"/>
    <property type="evidence" value="ECO:0007669"/>
    <property type="project" value="TreeGrafter"/>
</dbReference>
<dbReference type="AlphaFoldDB" id="A0A9P5MPF0"/>
<reference evidence="8" key="2">
    <citation type="journal article" date="2020" name="Nat. Commun.">
        <title>Large-scale genome sequencing of mycorrhizal fungi provides insights into the early evolution of symbiotic traits.</title>
        <authorList>
            <person name="Miyauchi S."/>
            <person name="Kiss E."/>
            <person name="Kuo A."/>
            <person name="Drula E."/>
            <person name="Kohler A."/>
            <person name="Sanchez-Garcia M."/>
            <person name="Morin E."/>
            <person name="Andreopoulos B."/>
            <person name="Barry K.W."/>
            <person name="Bonito G."/>
            <person name="Buee M."/>
            <person name="Carver A."/>
            <person name="Chen C."/>
            <person name="Cichocki N."/>
            <person name="Clum A."/>
            <person name="Culley D."/>
            <person name="Crous P.W."/>
            <person name="Fauchery L."/>
            <person name="Girlanda M."/>
            <person name="Hayes R.D."/>
            <person name="Keri Z."/>
            <person name="LaButti K."/>
            <person name="Lipzen A."/>
            <person name="Lombard V."/>
            <person name="Magnuson J."/>
            <person name="Maillard F."/>
            <person name="Murat C."/>
            <person name="Nolan M."/>
            <person name="Ohm R.A."/>
            <person name="Pangilinan J."/>
            <person name="Pereira M.F."/>
            <person name="Perotto S."/>
            <person name="Peter M."/>
            <person name="Pfister S."/>
            <person name="Riley R."/>
            <person name="Sitrit Y."/>
            <person name="Stielow J.B."/>
            <person name="Szollosi G."/>
            <person name="Zifcakova L."/>
            <person name="Stursova M."/>
            <person name="Spatafora J.W."/>
            <person name="Tedersoo L."/>
            <person name="Vaario L.M."/>
            <person name="Yamada A."/>
            <person name="Yan M."/>
            <person name="Wang P."/>
            <person name="Xu J."/>
            <person name="Bruns T."/>
            <person name="Baldrian P."/>
            <person name="Vilgalys R."/>
            <person name="Dunand C."/>
            <person name="Henrissat B."/>
            <person name="Grigoriev I.V."/>
            <person name="Hibbett D."/>
            <person name="Nagy L.G."/>
            <person name="Martin F.M."/>
        </authorList>
    </citation>
    <scope>NUCLEOTIDE SEQUENCE</scope>
    <source>
        <strain evidence="8">Prilba</strain>
    </source>
</reference>
<evidence type="ECO:0000256" key="2">
    <source>
        <dbReference type="ARBA" id="ARBA00022801"/>
    </source>
</evidence>
<dbReference type="PANTHER" id="PTHR13522:SF3">
    <property type="entry name" value="U6 SNRNA PHOSPHODIESTERASE 1"/>
    <property type="match status" value="1"/>
</dbReference>
<dbReference type="Proteomes" id="UP000759537">
    <property type="component" value="Unassembled WGS sequence"/>
</dbReference>
<name>A0A9P5MPF0_9AGAM</name>
<evidence type="ECO:0000256" key="4">
    <source>
        <dbReference type="ARBA" id="ARBA00023242"/>
    </source>
</evidence>
<accession>A0A9P5MPF0</accession>
<evidence type="ECO:0000313" key="8">
    <source>
        <dbReference type="EMBL" id="KAF8471004.1"/>
    </source>
</evidence>
<protein>
    <recommendedName>
        <fullName evidence="5">U6 snRNA phosphodiesterase 1</fullName>
    </recommendedName>
    <alternativeName>
        <fullName evidence="6">3'-5' RNA exonuclease USB1</fullName>
    </alternativeName>
</protein>
<keyword evidence="1" id="KW-0540">Nuclease</keyword>
<gene>
    <name evidence="8" type="ORF">DFH94DRAFT_605507</name>
</gene>
<evidence type="ECO:0000256" key="3">
    <source>
        <dbReference type="ARBA" id="ARBA00023239"/>
    </source>
</evidence>
<dbReference type="InterPro" id="IPR027521">
    <property type="entry name" value="Usb1"/>
</dbReference>
<dbReference type="GO" id="GO:0000175">
    <property type="term" value="F:3'-5'-RNA exonuclease activity"/>
    <property type="evidence" value="ECO:0007669"/>
    <property type="project" value="TreeGrafter"/>
</dbReference>
<feature type="compositionally biased region" description="Basic residues" evidence="7">
    <location>
        <begin position="1"/>
        <end position="10"/>
    </location>
</feature>
<feature type="non-terminal residue" evidence="8">
    <location>
        <position position="1"/>
    </location>
</feature>
<evidence type="ECO:0000256" key="5">
    <source>
        <dbReference type="ARBA" id="ARBA00029543"/>
    </source>
</evidence>
<keyword evidence="4" id="KW-0539">Nucleus</keyword>
<feature type="region of interest" description="Disordered" evidence="7">
    <location>
        <begin position="202"/>
        <end position="223"/>
    </location>
</feature>
<dbReference type="Gene3D" id="3.90.1140.10">
    <property type="entry name" value="Cyclic phosphodiesterase"/>
    <property type="match status" value="1"/>
</dbReference>
<dbReference type="GO" id="GO:0034477">
    <property type="term" value="P:U6 snRNA 3'-end processing"/>
    <property type="evidence" value="ECO:0007669"/>
    <property type="project" value="InterPro"/>
</dbReference>
<dbReference type="OrthoDB" id="49151at2759"/>
<comment type="caution">
    <text evidence="8">The sequence shown here is derived from an EMBL/GenBank/DDBJ whole genome shotgun (WGS) entry which is preliminary data.</text>
</comment>
<dbReference type="PANTHER" id="PTHR13522">
    <property type="entry name" value="U6 SNRNA PHOSPHODIESTERASE 1"/>
    <property type="match status" value="1"/>
</dbReference>
<dbReference type="GO" id="GO:0016829">
    <property type="term" value="F:lyase activity"/>
    <property type="evidence" value="ECO:0007669"/>
    <property type="project" value="UniProtKB-KW"/>
</dbReference>
<keyword evidence="3" id="KW-0456">Lyase</keyword>
<keyword evidence="2" id="KW-0378">Hydrolase</keyword>
<evidence type="ECO:0000256" key="6">
    <source>
        <dbReference type="ARBA" id="ARBA00030030"/>
    </source>
</evidence>
<reference evidence="8" key="1">
    <citation type="submission" date="2019-10" db="EMBL/GenBank/DDBJ databases">
        <authorList>
            <consortium name="DOE Joint Genome Institute"/>
            <person name="Kuo A."/>
            <person name="Miyauchi S."/>
            <person name="Kiss E."/>
            <person name="Drula E."/>
            <person name="Kohler A."/>
            <person name="Sanchez-Garcia M."/>
            <person name="Andreopoulos B."/>
            <person name="Barry K.W."/>
            <person name="Bonito G."/>
            <person name="Buee M."/>
            <person name="Carver A."/>
            <person name="Chen C."/>
            <person name="Cichocki N."/>
            <person name="Clum A."/>
            <person name="Culley D."/>
            <person name="Crous P.W."/>
            <person name="Fauchery L."/>
            <person name="Girlanda M."/>
            <person name="Hayes R."/>
            <person name="Keri Z."/>
            <person name="LaButti K."/>
            <person name="Lipzen A."/>
            <person name="Lombard V."/>
            <person name="Magnuson J."/>
            <person name="Maillard F."/>
            <person name="Morin E."/>
            <person name="Murat C."/>
            <person name="Nolan M."/>
            <person name="Ohm R."/>
            <person name="Pangilinan J."/>
            <person name="Pereira M."/>
            <person name="Perotto S."/>
            <person name="Peter M."/>
            <person name="Riley R."/>
            <person name="Sitrit Y."/>
            <person name="Stielow B."/>
            <person name="Szollosi G."/>
            <person name="Zifcakova L."/>
            <person name="Stursova M."/>
            <person name="Spatafora J.W."/>
            <person name="Tedersoo L."/>
            <person name="Vaario L.-M."/>
            <person name="Yamada A."/>
            <person name="Yan M."/>
            <person name="Wang P."/>
            <person name="Xu J."/>
            <person name="Bruns T."/>
            <person name="Baldrian P."/>
            <person name="Vilgalys R."/>
            <person name="Henrissat B."/>
            <person name="Grigoriev I.V."/>
            <person name="Hibbett D."/>
            <person name="Nagy L.G."/>
            <person name="Martin F.M."/>
        </authorList>
    </citation>
    <scope>NUCLEOTIDE SEQUENCE</scope>
    <source>
        <strain evidence="8">Prilba</strain>
    </source>
</reference>
<feature type="region of interest" description="Disordered" evidence="7">
    <location>
        <begin position="1"/>
        <end position="36"/>
    </location>
</feature>
<dbReference type="EMBL" id="WHVB01000024">
    <property type="protein sequence ID" value="KAF8471004.1"/>
    <property type="molecule type" value="Genomic_DNA"/>
</dbReference>
<evidence type="ECO:0000313" key="9">
    <source>
        <dbReference type="Proteomes" id="UP000759537"/>
    </source>
</evidence>
<evidence type="ECO:0000256" key="7">
    <source>
        <dbReference type="SAM" id="MobiDB-lite"/>
    </source>
</evidence>
<dbReference type="Pfam" id="PF09749">
    <property type="entry name" value="HVSL"/>
    <property type="match status" value="1"/>
</dbReference>
<proteinExistence type="predicted"/>
<organism evidence="8 9">
    <name type="scientific">Russula ochroleuca</name>
    <dbReference type="NCBI Taxonomy" id="152965"/>
    <lineage>
        <taxon>Eukaryota</taxon>
        <taxon>Fungi</taxon>
        <taxon>Dikarya</taxon>
        <taxon>Basidiomycota</taxon>
        <taxon>Agaricomycotina</taxon>
        <taxon>Agaricomycetes</taxon>
        <taxon>Russulales</taxon>
        <taxon>Russulaceae</taxon>
        <taxon>Russula</taxon>
    </lineage>
</organism>
<sequence>TKQQRHKRKLPALAAHLAPTVPPDDPSKHQGRTRTTPHVDGQWAAYVYVPIALRGSSTAALRRVVERAVGIAKTAGETGIVPVHTLGSSGSGSGDVVEVCDELHVSLTRPFFLRAYQREEMKRAVRDVAKAHSPFVASFAAFSDLTNDERTRTFLSLEVGGGHQEFRALSDALTPALHSFRQKEYYEQPRFHTSFAWVLRDPQAQSSPTQAPEPLETLSAPTSVEDTVSASTNSFPTIPRLPESVVPALNAELGSQLKGPAGIFDVGEVRIRIGKDVFSWTLSG</sequence>
<feature type="non-terminal residue" evidence="8">
    <location>
        <position position="284"/>
    </location>
</feature>
<evidence type="ECO:0000256" key="1">
    <source>
        <dbReference type="ARBA" id="ARBA00022722"/>
    </source>
</evidence>
<keyword evidence="9" id="KW-1185">Reference proteome</keyword>